<evidence type="ECO:0000256" key="2">
    <source>
        <dbReference type="ARBA" id="ARBA00022692"/>
    </source>
</evidence>
<comment type="caution">
    <text evidence="7">The sequence shown here is derived from an EMBL/GenBank/DDBJ whole genome shotgun (WGS) entry which is preliminary data.</text>
</comment>
<evidence type="ECO:0000313" key="8">
    <source>
        <dbReference type="Proteomes" id="UP001597362"/>
    </source>
</evidence>
<proteinExistence type="predicted"/>
<keyword evidence="3 5" id="KW-1133">Transmembrane helix</keyword>
<dbReference type="Pfam" id="PF07291">
    <property type="entry name" value="MauE"/>
    <property type="match status" value="1"/>
</dbReference>
<evidence type="ECO:0000313" key="7">
    <source>
        <dbReference type="EMBL" id="MFD2114165.1"/>
    </source>
</evidence>
<keyword evidence="8" id="KW-1185">Reference proteome</keyword>
<feature type="transmembrane region" description="Helical" evidence="5">
    <location>
        <begin position="68"/>
        <end position="86"/>
    </location>
</feature>
<evidence type="ECO:0000259" key="6">
    <source>
        <dbReference type="Pfam" id="PF07291"/>
    </source>
</evidence>
<comment type="subcellular location">
    <subcellularLocation>
        <location evidence="1">Membrane</location>
        <topology evidence="1">Multi-pass membrane protein</topology>
    </subcellularLocation>
</comment>
<dbReference type="InterPro" id="IPR009908">
    <property type="entry name" value="Methylamine_util_MauE"/>
</dbReference>
<dbReference type="Proteomes" id="UP001597362">
    <property type="component" value="Unassembled WGS sequence"/>
</dbReference>
<keyword evidence="4 5" id="KW-0472">Membrane</keyword>
<evidence type="ECO:0000256" key="4">
    <source>
        <dbReference type="ARBA" id="ARBA00023136"/>
    </source>
</evidence>
<feature type="transmembrane region" description="Helical" evidence="5">
    <location>
        <begin position="42"/>
        <end position="62"/>
    </location>
</feature>
<evidence type="ECO:0000256" key="1">
    <source>
        <dbReference type="ARBA" id="ARBA00004141"/>
    </source>
</evidence>
<name>A0ABW4YEX7_9BACL</name>
<gene>
    <name evidence="7" type="ORF">ACFSJH_00145</name>
</gene>
<dbReference type="RefSeq" id="WP_377769138.1">
    <property type="nucleotide sequence ID" value="NZ_JBHUHO010000001.1"/>
</dbReference>
<evidence type="ECO:0000256" key="3">
    <source>
        <dbReference type="ARBA" id="ARBA00022989"/>
    </source>
</evidence>
<accession>A0ABW4YEX7</accession>
<evidence type="ECO:0000256" key="5">
    <source>
        <dbReference type="SAM" id="Phobius"/>
    </source>
</evidence>
<reference evidence="8" key="1">
    <citation type="journal article" date="2019" name="Int. J. Syst. Evol. Microbiol.">
        <title>The Global Catalogue of Microorganisms (GCM) 10K type strain sequencing project: providing services to taxonomists for standard genome sequencing and annotation.</title>
        <authorList>
            <consortium name="The Broad Institute Genomics Platform"/>
            <consortium name="The Broad Institute Genome Sequencing Center for Infectious Disease"/>
            <person name="Wu L."/>
            <person name="Ma J."/>
        </authorList>
    </citation>
    <scope>NUCLEOTIDE SEQUENCE [LARGE SCALE GENOMIC DNA]</scope>
    <source>
        <strain evidence="8">GH52</strain>
    </source>
</reference>
<sequence>MTTVMFYQICISTVFIVSSIFKMLSILNFQITLEGLGITKKIAWLGSRMLPIYELTVAILLLFQSTKLYGGIGILILLICFIWAAWKDNKNNNSLSFNCFGNLIEEKFGIST</sequence>
<organism evidence="7 8">
    <name type="scientific">Paenibacillus yanchengensis</name>
    <dbReference type="NCBI Taxonomy" id="2035833"/>
    <lineage>
        <taxon>Bacteria</taxon>
        <taxon>Bacillati</taxon>
        <taxon>Bacillota</taxon>
        <taxon>Bacilli</taxon>
        <taxon>Bacillales</taxon>
        <taxon>Paenibacillaceae</taxon>
        <taxon>Paenibacillus</taxon>
    </lineage>
</organism>
<feature type="transmembrane region" description="Helical" evidence="5">
    <location>
        <begin position="6"/>
        <end position="30"/>
    </location>
</feature>
<keyword evidence="2 5" id="KW-0812">Transmembrane</keyword>
<protein>
    <submittedName>
        <fullName evidence="7">MauE/DoxX family redox-associated membrane protein</fullName>
    </submittedName>
</protein>
<dbReference type="EMBL" id="JBHUHO010000001">
    <property type="protein sequence ID" value="MFD2114165.1"/>
    <property type="molecule type" value="Genomic_DNA"/>
</dbReference>
<feature type="domain" description="Methylamine utilisation protein MauE" evidence="6">
    <location>
        <begin position="8"/>
        <end position="105"/>
    </location>
</feature>